<comment type="caution">
    <text evidence="2">The sequence shown here is derived from an EMBL/GenBank/DDBJ whole genome shotgun (WGS) entry which is preliminary data.</text>
</comment>
<evidence type="ECO:0000313" key="3">
    <source>
        <dbReference type="Proteomes" id="UP000288024"/>
    </source>
</evidence>
<gene>
    <name evidence="2" type="ORF">EM808_18720</name>
</gene>
<protein>
    <submittedName>
        <fullName evidence="2">Cupin domain-containing protein</fullName>
    </submittedName>
</protein>
<dbReference type="PANTHER" id="PTHR37694">
    <property type="entry name" value="SLR8022 PROTEIN"/>
    <property type="match status" value="1"/>
</dbReference>
<accession>A0A3S2X797</accession>
<dbReference type="Proteomes" id="UP000288024">
    <property type="component" value="Unassembled WGS sequence"/>
</dbReference>
<dbReference type="AlphaFoldDB" id="A0A3S2X797"/>
<dbReference type="InterPro" id="IPR011051">
    <property type="entry name" value="RmlC_Cupin_sf"/>
</dbReference>
<dbReference type="CDD" id="cd02230">
    <property type="entry name" value="cupin_HP0902-like"/>
    <property type="match status" value="1"/>
</dbReference>
<dbReference type="SUPFAM" id="SSF51182">
    <property type="entry name" value="RmlC-like cupins"/>
    <property type="match status" value="1"/>
</dbReference>
<dbReference type="Gene3D" id="2.60.120.10">
    <property type="entry name" value="Jelly Rolls"/>
    <property type="match status" value="1"/>
</dbReference>
<dbReference type="GeneID" id="87620355"/>
<dbReference type="RefSeq" id="WP_127739733.1">
    <property type="nucleotide sequence ID" value="NZ_CAJCKN010000054.1"/>
</dbReference>
<sequence>MGADSLIKKIPHSQVIKLEDMVAVDANQVSSMTLVQRPSIGMTLFSLGEGEGIKMHTSPGDAMVQILSGIAEIIIGEEKHLVHGGETIILPANIPHALHAIKSFQMLLIVVKPDKQ</sequence>
<dbReference type="Pfam" id="PF07883">
    <property type="entry name" value="Cupin_2"/>
    <property type="match status" value="1"/>
</dbReference>
<name>A0A3S2X797_9BACI</name>
<keyword evidence="3" id="KW-1185">Reference proteome</keyword>
<evidence type="ECO:0000259" key="1">
    <source>
        <dbReference type="Pfam" id="PF07883"/>
    </source>
</evidence>
<dbReference type="InterPro" id="IPR014710">
    <property type="entry name" value="RmlC-like_jellyroll"/>
</dbReference>
<organism evidence="2 3">
    <name type="scientific">Niallia taxi</name>
    <dbReference type="NCBI Taxonomy" id="2499688"/>
    <lineage>
        <taxon>Bacteria</taxon>
        <taxon>Bacillati</taxon>
        <taxon>Bacillota</taxon>
        <taxon>Bacilli</taxon>
        <taxon>Bacillales</taxon>
        <taxon>Bacillaceae</taxon>
        <taxon>Niallia</taxon>
    </lineage>
</organism>
<dbReference type="EMBL" id="RZTZ01000008">
    <property type="protein sequence ID" value="RVT59953.1"/>
    <property type="molecule type" value="Genomic_DNA"/>
</dbReference>
<reference evidence="2 3" key="1">
    <citation type="submission" date="2019-01" db="EMBL/GenBank/DDBJ databases">
        <title>Bacillus sp. M5HDSG1-1, whole genome shotgun sequence.</title>
        <authorList>
            <person name="Tuo L."/>
        </authorList>
    </citation>
    <scope>NUCLEOTIDE SEQUENCE [LARGE SCALE GENOMIC DNA]</scope>
    <source>
        <strain evidence="2 3">M5HDSG1-1</strain>
    </source>
</reference>
<dbReference type="InterPro" id="IPR013096">
    <property type="entry name" value="Cupin_2"/>
</dbReference>
<dbReference type="PANTHER" id="PTHR37694:SF1">
    <property type="entry name" value="SLR8022 PROTEIN"/>
    <property type="match status" value="1"/>
</dbReference>
<proteinExistence type="predicted"/>
<feature type="domain" description="Cupin type-2" evidence="1">
    <location>
        <begin position="44"/>
        <end position="111"/>
    </location>
</feature>
<evidence type="ECO:0000313" key="2">
    <source>
        <dbReference type="EMBL" id="RVT59953.1"/>
    </source>
</evidence>